<keyword evidence="9" id="KW-0732">Signal</keyword>
<reference evidence="10 11" key="1">
    <citation type="submission" date="2019-07" db="EMBL/GenBank/DDBJ databases">
        <title>Genomic Encyclopedia of Archaeal and Bacterial Type Strains, Phase II (KMG-II): from individual species to whole genera.</title>
        <authorList>
            <person name="Goeker M."/>
        </authorList>
    </citation>
    <scope>NUCLEOTIDE SEQUENCE [LARGE SCALE GENOMIC DNA]</scope>
    <source>
        <strain evidence="10 11">ATCC BAA-1854</strain>
    </source>
</reference>
<dbReference type="Pfam" id="PF03575">
    <property type="entry name" value="Peptidase_S51"/>
    <property type="match status" value="1"/>
</dbReference>
<evidence type="ECO:0000256" key="1">
    <source>
        <dbReference type="ARBA" id="ARBA00001092"/>
    </source>
</evidence>
<evidence type="ECO:0000256" key="8">
    <source>
        <dbReference type="ARBA" id="ARBA00022825"/>
    </source>
</evidence>
<dbReference type="PANTHER" id="PTHR36175:SF1">
    <property type="entry name" value="CYANOPHYCINASE"/>
    <property type="match status" value="1"/>
</dbReference>
<feature type="signal peptide" evidence="9">
    <location>
        <begin position="1"/>
        <end position="19"/>
    </location>
</feature>
<evidence type="ECO:0000256" key="4">
    <source>
        <dbReference type="ARBA" id="ARBA00013115"/>
    </source>
</evidence>
<keyword evidence="7" id="KW-0378">Hydrolase</keyword>
<feature type="chain" id="PRO_5022051830" description="Cyanophycinase" evidence="9">
    <location>
        <begin position="20"/>
        <end position="324"/>
    </location>
</feature>
<keyword evidence="8" id="KW-0720">Serine protease</keyword>
<evidence type="ECO:0000313" key="11">
    <source>
        <dbReference type="Proteomes" id="UP000317010"/>
    </source>
</evidence>
<protein>
    <recommendedName>
        <fullName evidence="5">Cyanophycinase</fullName>
        <ecNumber evidence="4">3.4.15.6</ecNumber>
    </recommendedName>
</protein>
<dbReference type="RefSeq" id="WP_144916067.1">
    <property type="nucleotide sequence ID" value="NZ_VLLI01000016.1"/>
</dbReference>
<dbReference type="AlphaFoldDB" id="A0A562TQC6"/>
<dbReference type="EC" id="3.4.15.6" evidence="4"/>
<evidence type="ECO:0000256" key="9">
    <source>
        <dbReference type="SAM" id="SignalP"/>
    </source>
</evidence>
<keyword evidence="11" id="KW-1185">Reference proteome</keyword>
<dbReference type="SUPFAM" id="SSF52317">
    <property type="entry name" value="Class I glutamine amidotransferase-like"/>
    <property type="match status" value="1"/>
</dbReference>
<dbReference type="CDD" id="cd03145">
    <property type="entry name" value="GAT1_cyanophycinase"/>
    <property type="match status" value="1"/>
</dbReference>
<gene>
    <name evidence="10" type="ORF">JN11_04400</name>
</gene>
<proteinExistence type="inferred from homology"/>
<dbReference type="GO" id="GO:0008241">
    <property type="term" value="F:peptidyl-dipeptidase activity"/>
    <property type="evidence" value="ECO:0007669"/>
    <property type="project" value="UniProtKB-EC"/>
</dbReference>
<evidence type="ECO:0000313" key="10">
    <source>
        <dbReference type="EMBL" id="TWI95286.1"/>
    </source>
</evidence>
<comment type="function">
    <text evidence="2">Exopeptidase that catalyzes the hydrolytic cleavage of multi-L-arginyl-poly-L-aspartic acid (cyanophycin; a water-insoluble reserve polymer) into aspartate-arginine dipeptides.</text>
</comment>
<evidence type="ECO:0000256" key="7">
    <source>
        <dbReference type="ARBA" id="ARBA00022801"/>
    </source>
</evidence>
<sequence length="324" mass="35187">MKKYFLIGLLLTVSAFVQAQSAAVKKTLTPITLQPAIKIINPTTKHGPEKGSLLIIGGNVGSQRDIWDKFTELAGGKEKAVIVVVTTATGDSAAYDQKDVEILKKETGIKDVTLLHTNDLKEANSEAFIAPLKKATGVYFVGGRQWRIADAYLNTLTHKAFWDVLNRGGVIAGSSAGASIQGSFLWRGDTKGAQILIGDHTQGLGFLKSSAIDQHLLVRNREFDLVSLIRKSPQLIGIGLDEATAVVVQRDTLQVIGKSFVAIYDYNTILKSEEKSLPKGTEDYTVSSGPFFFLSAGQKYDLAKREVIREPRKIKPGNSAVKAK</sequence>
<dbReference type="InterPro" id="IPR011811">
    <property type="entry name" value="Peptidase_S51_cyanophycinase"/>
</dbReference>
<evidence type="ECO:0000256" key="3">
    <source>
        <dbReference type="ARBA" id="ARBA00006534"/>
    </source>
</evidence>
<organism evidence="10 11">
    <name type="scientific">Mucilaginibacter frigoritolerans</name>
    <dbReference type="NCBI Taxonomy" id="652788"/>
    <lineage>
        <taxon>Bacteria</taxon>
        <taxon>Pseudomonadati</taxon>
        <taxon>Bacteroidota</taxon>
        <taxon>Sphingobacteriia</taxon>
        <taxon>Sphingobacteriales</taxon>
        <taxon>Sphingobacteriaceae</taxon>
        <taxon>Mucilaginibacter</taxon>
    </lineage>
</organism>
<dbReference type="InterPro" id="IPR005320">
    <property type="entry name" value="Peptidase_S51"/>
</dbReference>
<dbReference type="OrthoDB" id="9799980at2"/>
<name>A0A562TQC6_9SPHI</name>
<comment type="caution">
    <text evidence="10">The sequence shown here is derived from an EMBL/GenBank/DDBJ whole genome shotgun (WGS) entry which is preliminary data.</text>
</comment>
<dbReference type="GO" id="GO:0006508">
    <property type="term" value="P:proteolysis"/>
    <property type="evidence" value="ECO:0007669"/>
    <property type="project" value="UniProtKB-KW"/>
</dbReference>
<dbReference type="InterPro" id="IPR029062">
    <property type="entry name" value="Class_I_gatase-like"/>
</dbReference>
<dbReference type="PANTHER" id="PTHR36175">
    <property type="entry name" value="CYANOPHYCINASE"/>
    <property type="match status" value="1"/>
</dbReference>
<comment type="catalytic activity">
    <reaction evidence="1">
        <text>[L-4-(L-arginin-2-N-yl)aspartate](n) + H2O = [L-4-(L-arginin-2-N-yl)aspartate](n-1) + L-4-(L-arginin-2-N-yl)aspartate</text>
        <dbReference type="Rhea" id="RHEA:12845"/>
        <dbReference type="Rhea" id="RHEA-COMP:13728"/>
        <dbReference type="Rhea" id="RHEA-COMP:13734"/>
        <dbReference type="ChEBI" id="CHEBI:15377"/>
        <dbReference type="ChEBI" id="CHEBI:137986"/>
        <dbReference type="ChEBI" id="CHEBI:137991"/>
        <dbReference type="EC" id="3.4.15.6"/>
    </reaction>
</comment>
<dbReference type="Gene3D" id="3.40.50.880">
    <property type="match status" value="1"/>
</dbReference>
<evidence type="ECO:0000256" key="5">
    <source>
        <dbReference type="ARBA" id="ARBA00015719"/>
    </source>
</evidence>
<dbReference type="NCBIfam" id="TIGR02069">
    <property type="entry name" value="cyanophycinase"/>
    <property type="match status" value="1"/>
</dbReference>
<comment type="similarity">
    <text evidence="3">Belongs to the peptidase S51 family.</text>
</comment>
<dbReference type="EMBL" id="VLLI01000016">
    <property type="protein sequence ID" value="TWI95286.1"/>
    <property type="molecule type" value="Genomic_DNA"/>
</dbReference>
<evidence type="ECO:0000256" key="6">
    <source>
        <dbReference type="ARBA" id="ARBA00022670"/>
    </source>
</evidence>
<dbReference type="Proteomes" id="UP000317010">
    <property type="component" value="Unassembled WGS sequence"/>
</dbReference>
<keyword evidence="6" id="KW-0645">Protease</keyword>
<accession>A0A562TQC6</accession>
<dbReference type="GO" id="GO:0008236">
    <property type="term" value="F:serine-type peptidase activity"/>
    <property type="evidence" value="ECO:0007669"/>
    <property type="project" value="UniProtKB-KW"/>
</dbReference>
<evidence type="ECO:0000256" key="2">
    <source>
        <dbReference type="ARBA" id="ARBA00002039"/>
    </source>
</evidence>